<dbReference type="EMBL" id="MNPL01023500">
    <property type="protein sequence ID" value="OQR68691.1"/>
    <property type="molecule type" value="Genomic_DNA"/>
</dbReference>
<comment type="caution">
    <text evidence="1">The sequence shown here is derived from an EMBL/GenBank/DDBJ whole genome shotgun (WGS) entry which is preliminary data.</text>
</comment>
<name>A0A1V9X5N4_9ACAR</name>
<dbReference type="InParanoid" id="A0A1V9X5N4"/>
<dbReference type="Proteomes" id="UP000192247">
    <property type="component" value="Unassembled WGS sequence"/>
</dbReference>
<dbReference type="AlphaFoldDB" id="A0A1V9X5N4"/>
<organism evidence="1 2">
    <name type="scientific">Tropilaelaps mercedesae</name>
    <dbReference type="NCBI Taxonomy" id="418985"/>
    <lineage>
        <taxon>Eukaryota</taxon>
        <taxon>Metazoa</taxon>
        <taxon>Ecdysozoa</taxon>
        <taxon>Arthropoda</taxon>
        <taxon>Chelicerata</taxon>
        <taxon>Arachnida</taxon>
        <taxon>Acari</taxon>
        <taxon>Parasitiformes</taxon>
        <taxon>Mesostigmata</taxon>
        <taxon>Gamasina</taxon>
        <taxon>Dermanyssoidea</taxon>
        <taxon>Laelapidae</taxon>
        <taxon>Tropilaelaps</taxon>
    </lineage>
</organism>
<protein>
    <submittedName>
        <fullName evidence="1">Uncharacterized protein</fullName>
    </submittedName>
</protein>
<evidence type="ECO:0000313" key="1">
    <source>
        <dbReference type="EMBL" id="OQR68691.1"/>
    </source>
</evidence>
<evidence type="ECO:0000313" key="2">
    <source>
        <dbReference type="Proteomes" id="UP000192247"/>
    </source>
</evidence>
<keyword evidence="2" id="KW-1185">Reference proteome</keyword>
<feature type="non-terminal residue" evidence="1">
    <location>
        <position position="172"/>
    </location>
</feature>
<gene>
    <name evidence="1" type="ORF">BIW11_04513</name>
</gene>
<reference evidence="1 2" key="1">
    <citation type="journal article" date="2017" name="Gigascience">
        <title>Draft genome of the honey bee ectoparasitic mite, Tropilaelaps mercedesae, is shaped by the parasitic life history.</title>
        <authorList>
            <person name="Dong X."/>
            <person name="Armstrong S.D."/>
            <person name="Xia D."/>
            <person name="Makepeace B.L."/>
            <person name="Darby A.C."/>
            <person name="Kadowaki T."/>
        </authorList>
    </citation>
    <scope>NUCLEOTIDE SEQUENCE [LARGE SCALE GENOMIC DNA]</scope>
    <source>
        <strain evidence="1">Wuxi-XJTLU</strain>
    </source>
</reference>
<accession>A0A1V9X5N4</accession>
<proteinExistence type="predicted"/>
<sequence length="172" mass="18958">MLKTGMSQEKQLPPVLPAPSVQCQRINFVLQHPLKPQAEEAPLDQLPPIQMPRAALKTTRQRILVAILPCYCLVEDGVSATLTTESAIVIAWHVIETVLRSLVNSVLVEEEESVARKRGLHSARNPFASAGLQKYLQTNRDLKMTFLGLAAPSLDAAMNPKKEVISIRATED</sequence>